<organism evidence="4 5">
    <name type="scientific">Aphanomyces stellatus</name>
    <dbReference type="NCBI Taxonomy" id="120398"/>
    <lineage>
        <taxon>Eukaryota</taxon>
        <taxon>Sar</taxon>
        <taxon>Stramenopiles</taxon>
        <taxon>Oomycota</taxon>
        <taxon>Saprolegniomycetes</taxon>
        <taxon>Saprolegniales</taxon>
        <taxon>Verrucalvaceae</taxon>
        <taxon>Aphanomyces</taxon>
    </lineage>
</organism>
<keyword evidence="2" id="KW-1133">Transmembrane helix</keyword>
<feature type="compositionally biased region" description="Polar residues" evidence="1">
    <location>
        <begin position="113"/>
        <end position="142"/>
    </location>
</feature>
<feature type="transmembrane region" description="Helical" evidence="2">
    <location>
        <begin position="152"/>
        <end position="183"/>
    </location>
</feature>
<name>A0A485KMX4_9STRA</name>
<dbReference type="AlphaFoldDB" id="A0A485KMX4"/>
<evidence type="ECO:0000313" key="4">
    <source>
        <dbReference type="EMBL" id="VFT86210.1"/>
    </source>
</evidence>
<feature type="compositionally biased region" description="Low complexity" evidence="1">
    <location>
        <begin position="81"/>
        <end position="112"/>
    </location>
</feature>
<evidence type="ECO:0000313" key="5">
    <source>
        <dbReference type="Proteomes" id="UP000332933"/>
    </source>
</evidence>
<evidence type="ECO:0000313" key="3">
    <source>
        <dbReference type="EMBL" id="KAF0700140.1"/>
    </source>
</evidence>
<reference evidence="4 5" key="1">
    <citation type="submission" date="2019-03" db="EMBL/GenBank/DDBJ databases">
        <authorList>
            <person name="Gaulin E."/>
            <person name="Dumas B."/>
        </authorList>
    </citation>
    <scope>NUCLEOTIDE SEQUENCE [LARGE SCALE GENOMIC DNA]</scope>
    <source>
        <strain evidence="4">CBS 568.67</strain>
    </source>
</reference>
<keyword evidence="5" id="KW-1185">Reference proteome</keyword>
<sequence length="187" mass="19573">MGLANMFPALGGDKAKLYRLAKRGDHGGVLAYFSEHSDAEIVDALLFADSKGNTAVEIAYKKGNYGTAALIVGAGALLASDESSNDTTTSANTNTTTSTSTSTTSRTRSNSTKTPATNSNPPANTSTESGTSADPTTTPSNQADEKSDSDGFVALVTAAIIVMVLFTYWHYILWIAIIALLMYKASQ</sequence>
<feature type="region of interest" description="Disordered" evidence="1">
    <location>
        <begin position="81"/>
        <end position="147"/>
    </location>
</feature>
<reference evidence="3" key="2">
    <citation type="submission" date="2019-06" db="EMBL/GenBank/DDBJ databases">
        <title>Genomics analysis of Aphanomyces spp. identifies a new class of oomycete effector associated with host adaptation.</title>
        <authorList>
            <person name="Gaulin E."/>
        </authorList>
    </citation>
    <scope>NUCLEOTIDE SEQUENCE</scope>
    <source>
        <strain evidence="3">CBS 578.67</strain>
    </source>
</reference>
<dbReference type="EMBL" id="CAADRA010005157">
    <property type="protein sequence ID" value="VFT86210.1"/>
    <property type="molecule type" value="Genomic_DNA"/>
</dbReference>
<dbReference type="EMBL" id="VJMH01005136">
    <property type="protein sequence ID" value="KAF0700140.1"/>
    <property type="molecule type" value="Genomic_DNA"/>
</dbReference>
<keyword evidence="2" id="KW-0472">Membrane</keyword>
<keyword evidence="2" id="KW-0812">Transmembrane</keyword>
<gene>
    <name evidence="4" type="primary">Aste57867_9328</name>
    <name evidence="3" type="ORF">As57867_009292</name>
    <name evidence="4" type="ORF">ASTE57867_9328</name>
</gene>
<accession>A0A485KMX4</accession>
<evidence type="ECO:0000256" key="1">
    <source>
        <dbReference type="SAM" id="MobiDB-lite"/>
    </source>
</evidence>
<proteinExistence type="predicted"/>
<dbReference type="Proteomes" id="UP000332933">
    <property type="component" value="Unassembled WGS sequence"/>
</dbReference>
<protein>
    <submittedName>
        <fullName evidence="4">Aste57867_9328 protein</fullName>
    </submittedName>
</protein>
<evidence type="ECO:0000256" key="2">
    <source>
        <dbReference type="SAM" id="Phobius"/>
    </source>
</evidence>